<dbReference type="InterPro" id="IPR003034">
    <property type="entry name" value="SAP_dom"/>
</dbReference>
<evidence type="ECO:0000259" key="3">
    <source>
        <dbReference type="PROSITE" id="PS50146"/>
    </source>
</evidence>
<dbReference type="AlphaFoldDB" id="M5GEP5"/>
<gene>
    <name evidence="5" type="ORF">DACRYDRAFT_113659</name>
</gene>
<evidence type="ECO:0008006" key="7">
    <source>
        <dbReference type="Google" id="ProtNLM"/>
    </source>
</evidence>
<dbReference type="Proteomes" id="UP000030653">
    <property type="component" value="Unassembled WGS sequence"/>
</dbReference>
<feature type="domain" description="SAP" evidence="4">
    <location>
        <begin position="415"/>
        <end position="449"/>
    </location>
</feature>
<dbReference type="OrthoDB" id="336240at2759"/>
<feature type="transmembrane region" description="Helical" evidence="2">
    <location>
        <begin position="646"/>
        <end position="666"/>
    </location>
</feature>
<dbReference type="PANTHER" id="PTHR12358:SF105">
    <property type="entry name" value="DAGKC DOMAIN-CONTAINING PROTEIN"/>
    <property type="match status" value="1"/>
</dbReference>
<feature type="region of interest" description="Disordered" evidence="1">
    <location>
        <begin position="572"/>
        <end position="593"/>
    </location>
</feature>
<organism evidence="5 6">
    <name type="scientific">Dacryopinax primogenitus (strain DJM 731)</name>
    <name type="common">Brown rot fungus</name>
    <dbReference type="NCBI Taxonomy" id="1858805"/>
    <lineage>
        <taxon>Eukaryota</taxon>
        <taxon>Fungi</taxon>
        <taxon>Dikarya</taxon>
        <taxon>Basidiomycota</taxon>
        <taxon>Agaricomycotina</taxon>
        <taxon>Dacrymycetes</taxon>
        <taxon>Dacrymycetales</taxon>
        <taxon>Dacrymycetaceae</taxon>
        <taxon>Dacryopinax</taxon>
    </lineage>
</organism>
<dbReference type="GO" id="GO:0001727">
    <property type="term" value="F:lipid kinase activity"/>
    <property type="evidence" value="ECO:0007669"/>
    <property type="project" value="TreeGrafter"/>
</dbReference>
<dbReference type="InterPro" id="IPR016064">
    <property type="entry name" value="NAD/diacylglycerol_kinase_sf"/>
</dbReference>
<name>M5GEP5_DACPD</name>
<reference evidence="5 6" key="1">
    <citation type="journal article" date="2012" name="Science">
        <title>The Paleozoic origin of enzymatic lignin decomposition reconstructed from 31 fungal genomes.</title>
        <authorList>
            <person name="Floudas D."/>
            <person name="Binder M."/>
            <person name="Riley R."/>
            <person name="Barry K."/>
            <person name="Blanchette R.A."/>
            <person name="Henrissat B."/>
            <person name="Martinez A.T."/>
            <person name="Otillar R."/>
            <person name="Spatafora J.W."/>
            <person name="Yadav J.S."/>
            <person name="Aerts A."/>
            <person name="Benoit I."/>
            <person name="Boyd A."/>
            <person name="Carlson A."/>
            <person name="Copeland A."/>
            <person name="Coutinho P.M."/>
            <person name="de Vries R.P."/>
            <person name="Ferreira P."/>
            <person name="Findley K."/>
            <person name="Foster B."/>
            <person name="Gaskell J."/>
            <person name="Glotzer D."/>
            <person name="Gorecki P."/>
            <person name="Heitman J."/>
            <person name="Hesse C."/>
            <person name="Hori C."/>
            <person name="Igarashi K."/>
            <person name="Jurgens J.A."/>
            <person name="Kallen N."/>
            <person name="Kersten P."/>
            <person name="Kohler A."/>
            <person name="Kuees U."/>
            <person name="Kumar T.K.A."/>
            <person name="Kuo A."/>
            <person name="LaButti K."/>
            <person name="Larrondo L.F."/>
            <person name="Lindquist E."/>
            <person name="Ling A."/>
            <person name="Lombard V."/>
            <person name="Lucas S."/>
            <person name="Lundell T."/>
            <person name="Martin R."/>
            <person name="McLaughlin D.J."/>
            <person name="Morgenstern I."/>
            <person name="Morin E."/>
            <person name="Murat C."/>
            <person name="Nagy L.G."/>
            <person name="Nolan M."/>
            <person name="Ohm R.A."/>
            <person name="Patyshakuliyeva A."/>
            <person name="Rokas A."/>
            <person name="Ruiz-Duenas F.J."/>
            <person name="Sabat G."/>
            <person name="Salamov A."/>
            <person name="Samejima M."/>
            <person name="Schmutz J."/>
            <person name="Slot J.C."/>
            <person name="St John F."/>
            <person name="Stenlid J."/>
            <person name="Sun H."/>
            <person name="Sun S."/>
            <person name="Syed K."/>
            <person name="Tsang A."/>
            <person name="Wiebenga A."/>
            <person name="Young D."/>
            <person name="Pisabarro A."/>
            <person name="Eastwood D.C."/>
            <person name="Martin F."/>
            <person name="Cullen D."/>
            <person name="Grigoriev I.V."/>
            <person name="Hibbett D.S."/>
        </authorList>
    </citation>
    <scope>NUCLEOTIDE SEQUENCE [LARGE SCALE GENOMIC DNA]</scope>
    <source>
        <strain evidence="5 6">DJM-731 SS1</strain>
    </source>
</reference>
<evidence type="ECO:0000256" key="2">
    <source>
        <dbReference type="SAM" id="Phobius"/>
    </source>
</evidence>
<dbReference type="SMART" id="SM00046">
    <property type="entry name" value="DAGKc"/>
    <property type="match status" value="1"/>
</dbReference>
<sequence length="676" mass="72572">MSSPVLIISNPSSGDRTGPQFLAAHVLPLLDAHSISYSIQTTTRPEHAGELALAFLSSLAADGAATIIIAGGDGTLHEVVNALHPSGEKSNGPKDIRFVLLPLGTANALYHSYFPPSLRFKAEDYPQLSSVPVDIQPKLLSLACFLGGSTGKCHRLTLACTTFYPGPNGLKAPEPVISCVVTSTALHAAILHDAESLRTQYPGVERFKHAAERNISKWYEARAWVLPLPGGKVQLYDPTLGEFADLDVDKEEETEYDEPFAYFLSTVNVDRLEAAFRIAPLQRSHPPRDPSMDLLLIRPKRDPGFGKDLTGARAAFGGKVFRVMYGAYGDGAHVGYRYDGEGEVGEGGEGRTVVEYFRCGGWEWEPEGVDENAHLVCADGTIVKIPEGGKAVWNLRPRARTLASTVLLSRSAADWRTEPVSKLKDELRKRGLALSGNKGALVTRLVQADHARELASLSSSRDAAALVVPPAPPLPTTLTPSPRTVATTARVRATESLERDKFSPRPFAYAFQLPPAEPDHEEPGPNIPYLADSWGSQAFESASPPQPPESSEPKVLTVASVSTHLSGGPISNLFEISDRPDMGSSSSAGIQSASQRAVSHASGLLESVGEAVGGWGFPSDVLGLPEVKEENNKKERMREMSREEAGGLWAVGGILAGGWLLGAIFTPKKVEHEGKH</sequence>
<dbReference type="GO" id="GO:0016020">
    <property type="term" value="C:membrane"/>
    <property type="evidence" value="ECO:0007669"/>
    <property type="project" value="TreeGrafter"/>
</dbReference>
<dbReference type="SUPFAM" id="SSF111331">
    <property type="entry name" value="NAD kinase/diacylglycerol kinase-like"/>
    <property type="match status" value="1"/>
</dbReference>
<dbReference type="InterPro" id="IPR050187">
    <property type="entry name" value="Lipid_Phosphate_FormReg"/>
</dbReference>
<keyword evidence="2" id="KW-0472">Membrane</keyword>
<feature type="region of interest" description="Disordered" evidence="1">
    <location>
        <begin position="537"/>
        <end position="556"/>
    </location>
</feature>
<keyword evidence="2" id="KW-1133">Transmembrane helix</keyword>
<feature type="region of interest" description="Disordered" evidence="1">
    <location>
        <begin position="511"/>
        <end position="532"/>
    </location>
</feature>
<dbReference type="InterPro" id="IPR017438">
    <property type="entry name" value="ATP-NAD_kinase_N"/>
</dbReference>
<dbReference type="RefSeq" id="XP_040632476.1">
    <property type="nucleotide sequence ID" value="XM_040769673.1"/>
</dbReference>
<protein>
    <recommendedName>
        <fullName evidence="7">DAGKc domain-containing protein</fullName>
    </recommendedName>
</protein>
<evidence type="ECO:0000313" key="5">
    <source>
        <dbReference type="EMBL" id="EJU05582.1"/>
    </source>
</evidence>
<proteinExistence type="predicted"/>
<accession>M5GEP5</accession>
<keyword evidence="6" id="KW-1185">Reference proteome</keyword>
<dbReference type="Gene3D" id="1.10.720.30">
    <property type="entry name" value="SAP domain"/>
    <property type="match status" value="1"/>
</dbReference>
<feature type="domain" description="DAGKc" evidence="3">
    <location>
        <begin position="1"/>
        <end position="149"/>
    </location>
</feature>
<dbReference type="Gene3D" id="3.40.50.10330">
    <property type="entry name" value="Probable inorganic polyphosphate/atp-NAD kinase, domain 1"/>
    <property type="match status" value="1"/>
</dbReference>
<evidence type="ECO:0000256" key="1">
    <source>
        <dbReference type="SAM" id="MobiDB-lite"/>
    </source>
</evidence>
<dbReference type="PROSITE" id="PS50146">
    <property type="entry name" value="DAGK"/>
    <property type="match status" value="1"/>
</dbReference>
<dbReference type="EMBL" id="JH795856">
    <property type="protein sequence ID" value="EJU05582.1"/>
    <property type="molecule type" value="Genomic_DNA"/>
</dbReference>
<dbReference type="PANTHER" id="PTHR12358">
    <property type="entry name" value="SPHINGOSINE KINASE"/>
    <property type="match status" value="1"/>
</dbReference>
<dbReference type="GO" id="GO:0005737">
    <property type="term" value="C:cytoplasm"/>
    <property type="evidence" value="ECO:0007669"/>
    <property type="project" value="TreeGrafter"/>
</dbReference>
<keyword evidence="2" id="KW-0812">Transmembrane</keyword>
<dbReference type="STRING" id="1858805.M5GEP5"/>
<dbReference type="Pfam" id="PF00781">
    <property type="entry name" value="DAGK_cat"/>
    <property type="match status" value="1"/>
</dbReference>
<dbReference type="InterPro" id="IPR036361">
    <property type="entry name" value="SAP_dom_sf"/>
</dbReference>
<dbReference type="PROSITE" id="PS50800">
    <property type="entry name" value="SAP"/>
    <property type="match status" value="1"/>
</dbReference>
<dbReference type="Pfam" id="PF02037">
    <property type="entry name" value="SAP"/>
    <property type="match status" value="1"/>
</dbReference>
<feature type="compositionally biased region" description="Low complexity" evidence="1">
    <location>
        <begin position="583"/>
        <end position="593"/>
    </location>
</feature>
<dbReference type="HOGENOM" id="CLU_406535_0_0_1"/>
<dbReference type="GO" id="GO:0046512">
    <property type="term" value="P:sphingosine biosynthetic process"/>
    <property type="evidence" value="ECO:0007669"/>
    <property type="project" value="TreeGrafter"/>
</dbReference>
<dbReference type="InterPro" id="IPR001206">
    <property type="entry name" value="Diacylglycerol_kinase_cat_dom"/>
</dbReference>
<dbReference type="SMART" id="SM00513">
    <property type="entry name" value="SAP"/>
    <property type="match status" value="1"/>
</dbReference>
<evidence type="ECO:0000313" key="6">
    <source>
        <dbReference type="Proteomes" id="UP000030653"/>
    </source>
</evidence>
<evidence type="ECO:0000259" key="4">
    <source>
        <dbReference type="PROSITE" id="PS50800"/>
    </source>
</evidence>
<dbReference type="GeneID" id="63684735"/>
<dbReference type="SUPFAM" id="SSF68906">
    <property type="entry name" value="SAP domain"/>
    <property type="match status" value="1"/>
</dbReference>